<dbReference type="RefSeq" id="WP_204716077.1">
    <property type="nucleotide sequence ID" value="NZ_JACJLT010000037.1"/>
</dbReference>
<dbReference type="EMBL" id="JACJLT010000037">
    <property type="protein sequence ID" value="MBM6875127.1"/>
    <property type="molecule type" value="Genomic_DNA"/>
</dbReference>
<gene>
    <name evidence="2" type="ORF">H6A04_05595</name>
</gene>
<evidence type="ECO:0008006" key="4">
    <source>
        <dbReference type="Google" id="ProtNLM"/>
    </source>
</evidence>
<organism evidence="2 3">
    <name type="scientific">Fusobacterium mortiferum</name>
    <dbReference type="NCBI Taxonomy" id="850"/>
    <lineage>
        <taxon>Bacteria</taxon>
        <taxon>Fusobacteriati</taxon>
        <taxon>Fusobacteriota</taxon>
        <taxon>Fusobacteriia</taxon>
        <taxon>Fusobacteriales</taxon>
        <taxon>Fusobacteriaceae</taxon>
        <taxon>Fusobacterium</taxon>
    </lineage>
</organism>
<comment type="caution">
    <text evidence="2">The sequence shown here is derived from an EMBL/GenBank/DDBJ whole genome shotgun (WGS) entry which is preliminary data.</text>
</comment>
<reference evidence="2 3" key="1">
    <citation type="journal article" date="2021" name="Sci. Rep.">
        <title>The distribution of antibiotic resistance genes in chicken gut microbiota commensals.</title>
        <authorList>
            <person name="Juricova H."/>
            <person name="Matiasovicova J."/>
            <person name="Kubasova T."/>
            <person name="Cejkova D."/>
            <person name="Rychlik I."/>
        </authorList>
    </citation>
    <scope>NUCLEOTIDE SEQUENCE [LARGE SCALE GENOMIC DNA]</scope>
    <source>
        <strain evidence="2 3">An425</strain>
    </source>
</reference>
<protein>
    <recommendedName>
        <fullName evidence="4">1-acyl-sn-glycerol-3-phosphate acyltransferase</fullName>
    </recommendedName>
</protein>
<feature type="transmembrane region" description="Helical" evidence="1">
    <location>
        <begin position="46"/>
        <end position="66"/>
    </location>
</feature>
<sequence length="68" mass="7994">MIKLKTLLTYLILAVIVLIVPTFLVALGAIIYIVKFGHLYPDSKRLFTIILWFHIFIIMFEAFKFFKS</sequence>
<keyword evidence="1" id="KW-0472">Membrane</keyword>
<proteinExistence type="predicted"/>
<accession>A0ABS2G3E8</accession>
<name>A0ABS2G3E8_FUSMR</name>
<evidence type="ECO:0000313" key="2">
    <source>
        <dbReference type="EMBL" id="MBM6875127.1"/>
    </source>
</evidence>
<dbReference type="Proteomes" id="UP000728968">
    <property type="component" value="Unassembled WGS sequence"/>
</dbReference>
<keyword evidence="3" id="KW-1185">Reference proteome</keyword>
<keyword evidence="1" id="KW-0812">Transmembrane</keyword>
<keyword evidence="1" id="KW-1133">Transmembrane helix</keyword>
<feature type="transmembrane region" description="Helical" evidence="1">
    <location>
        <begin position="7"/>
        <end position="34"/>
    </location>
</feature>
<evidence type="ECO:0000256" key="1">
    <source>
        <dbReference type="SAM" id="Phobius"/>
    </source>
</evidence>
<evidence type="ECO:0000313" key="3">
    <source>
        <dbReference type="Proteomes" id="UP000728968"/>
    </source>
</evidence>